<protein>
    <submittedName>
        <fullName evidence="2">Uncharacterized protein</fullName>
    </submittedName>
</protein>
<accession>A0A953LCL5</accession>
<keyword evidence="1" id="KW-0472">Membrane</keyword>
<name>A0A953LCL5_9BACT</name>
<proteinExistence type="predicted"/>
<sequence length="70" mass="8262">MKKYLPEYIQNTILFFVITIIWTLVEGSPMQWGLIIIQSLFFGVILTILTVWLSRRRQKKKDSSMDAPDE</sequence>
<keyword evidence="1" id="KW-1133">Transmembrane helix</keyword>
<dbReference type="EMBL" id="JAHVHU010000006">
    <property type="protein sequence ID" value="MBY5957914.1"/>
    <property type="molecule type" value="Genomic_DNA"/>
</dbReference>
<dbReference type="RefSeq" id="WP_222579434.1">
    <property type="nucleotide sequence ID" value="NZ_JAHVHU010000006.1"/>
</dbReference>
<feature type="transmembrane region" description="Helical" evidence="1">
    <location>
        <begin position="31"/>
        <end position="53"/>
    </location>
</feature>
<comment type="caution">
    <text evidence="2">The sequence shown here is derived from an EMBL/GenBank/DDBJ whole genome shotgun (WGS) entry which is preliminary data.</text>
</comment>
<feature type="transmembrane region" description="Helical" evidence="1">
    <location>
        <begin position="7"/>
        <end position="25"/>
    </location>
</feature>
<evidence type="ECO:0000313" key="3">
    <source>
        <dbReference type="Proteomes" id="UP000753961"/>
    </source>
</evidence>
<keyword evidence="1" id="KW-0812">Transmembrane</keyword>
<dbReference type="AlphaFoldDB" id="A0A953LCL5"/>
<gene>
    <name evidence="2" type="ORF">KUV50_07225</name>
</gene>
<evidence type="ECO:0000256" key="1">
    <source>
        <dbReference type="SAM" id="Phobius"/>
    </source>
</evidence>
<dbReference type="Proteomes" id="UP000753961">
    <property type="component" value="Unassembled WGS sequence"/>
</dbReference>
<organism evidence="2 3">
    <name type="scientific">Membranihabitans marinus</name>
    <dbReference type="NCBI Taxonomy" id="1227546"/>
    <lineage>
        <taxon>Bacteria</taxon>
        <taxon>Pseudomonadati</taxon>
        <taxon>Bacteroidota</taxon>
        <taxon>Saprospiria</taxon>
        <taxon>Saprospirales</taxon>
        <taxon>Saprospiraceae</taxon>
        <taxon>Membranihabitans</taxon>
    </lineage>
</organism>
<evidence type="ECO:0000313" key="2">
    <source>
        <dbReference type="EMBL" id="MBY5957914.1"/>
    </source>
</evidence>
<keyword evidence="3" id="KW-1185">Reference proteome</keyword>
<reference evidence="2" key="1">
    <citation type="submission" date="2021-06" db="EMBL/GenBank/DDBJ databases">
        <title>44 bacteria genomes isolated from Dapeng, Shenzhen.</title>
        <authorList>
            <person name="Zheng W."/>
            <person name="Yu S."/>
            <person name="Huang Y."/>
        </authorList>
    </citation>
    <scope>NUCLEOTIDE SEQUENCE</scope>
    <source>
        <strain evidence="2">DP5N28-2</strain>
    </source>
</reference>